<keyword evidence="7" id="KW-1185">Reference proteome</keyword>
<dbReference type="Gene3D" id="2.40.10.340">
    <property type="entry name" value="Rod shape-determining protein MreC, domain 1"/>
    <property type="match status" value="1"/>
</dbReference>
<dbReference type="EMBL" id="AP012338">
    <property type="protein sequence ID" value="BAM04508.1"/>
    <property type="molecule type" value="Genomic_DNA"/>
</dbReference>
<dbReference type="RefSeq" id="WP_014437721.1">
    <property type="nucleotide sequence ID" value="NC_017080.1"/>
</dbReference>
<name>I0IGX0_PHYMF</name>
<sequence length="284" mass="30540">MRDHRLSFGIAGLAGVLALAPTPVATLPGRVLGPVVRTIAWPATPLYRLGVAVRRGAEPAPGEAEGLALRRENETLRVETQRLRRLYEDAVQRLAEQGPVRDRLLREGRRRVDEVSARVTGQRGGGALPEVSVDAGRREGLAPDQPVVFQDAVVGRVVPPVAAGSARVAPLFGFASSLAVEIRSADGARRYRTRLVPDAAAGGFVTRELPLDAPIAAGDAVWLDDDLLMSTARGFQLGRVSGVRPLPADPQLLLEVRVDPVRDLLRLPRVTVLVPDEEEEGEAR</sequence>
<dbReference type="InterPro" id="IPR055342">
    <property type="entry name" value="MreC_beta-barrel_core"/>
</dbReference>
<dbReference type="KEGG" id="phm:PSMK_23490"/>
<organism evidence="6 7">
    <name type="scientific">Phycisphaera mikurensis (strain NBRC 102666 / KCTC 22515 / FYK2301M01)</name>
    <dbReference type="NCBI Taxonomy" id="1142394"/>
    <lineage>
        <taxon>Bacteria</taxon>
        <taxon>Pseudomonadati</taxon>
        <taxon>Planctomycetota</taxon>
        <taxon>Phycisphaerae</taxon>
        <taxon>Phycisphaerales</taxon>
        <taxon>Phycisphaeraceae</taxon>
        <taxon>Phycisphaera</taxon>
    </lineage>
</organism>
<evidence type="ECO:0000313" key="7">
    <source>
        <dbReference type="Proteomes" id="UP000007881"/>
    </source>
</evidence>
<dbReference type="PANTHER" id="PTHR34138:SF1">
    <property type="entry name" value="CELL SHAPE-DETERMINING PROTEIN MREC"/>
    <property type="match status" value="1"/>
</dbReference>
<feature type="domain" description="Rod shape-determining protein MreC beta-barrel core" evidence="5">
    <location>
        <begin position="129"/>
        <end position="273"/>
    </location>
</feature>
<evidence type="ECO:0000256" key="2">
    <source>
        <dbReference type="ARBA" id="ARBA00013855"/>
    </source>
</evidence>
<dbReference type="Gene3D" id="2.40.10.350">
    <property type="entry name" value="Rod shape-determining protein MreC, domain 2"/>
    <property type="match status" value="1"/>
</dbReference>
<dbReference type="InterPro" id="IPR042175">
    <property type="entry name" value="Cell/Rod_MreC_2"/>
</dbReference>
<dbReference type="eggNOG" id="COG1792">
    <property type="taxonomic scope" value="Bacteria"/>
</dbReference>
<dbReference type="PANTHER" id="PTHR34138">
    <property type="entry name" value="CELL SHAPE-DETERMINING PROTEIN MREC"/>
    <property type="match status" value="1"/>
</dbReference>
<evidence type="ECO:0000259" key="5">
    <source>
        <dbReference type="Pfam" id="PF04085"/>
    </source>
</evidence>
<accession>I0IGX0</accession>
<dbReference type="InterPro" id="IPR042177">
    <property type="entry name" value="Cell/Rod_1"/>
</dbReference>
<gene>
    <name evidence="6" type="primary">mreC</name>
    <name evidence="6" type="ordered locus">PSMK_23490</name>
</gene>
<keyword evidence="3" id="KW-0133">Cell shape</keyword>
<dbReference type="InterPro" id="IPR007221">
    <property type="entry name" value="MreC"/>
</dbReference>
<dbReference type="Pfam" id="PF04085">
    <property type="entry name" value="MreC"/>
    <property type="match status" value="1"/>
</dbReference>
<evidence type="ECO:0000256" key="3">
    <source>
        <dbReference type="ARBA" id="ARBA00022960"/>
    </source>
</evidence>
<dbReference type="GO" id="GO:0005886">
    <property type="term" value="C:plasma membrane"/>
    <property type="evidence" value="ECO:0007669"/>
    <property type="project" value="TreeGrafter"/>
</dbReference>
<reference evidence="6 7" key="1">
    <citation type="submission" date="2012-02" db="EMBL/GenBank/DDBJ databases">
        <title>Complete genome sequence of Phycisphaera mikurensis NBRC 102666.</title>
        <authorList>
            <person name="Ankai A."/>
            <person name="Hosoyama A."/>
            <person name="Terui Y."/>
            <person name="Sekine M."/>
            <person name="Fukai R."/>
            <person name="Kato Y."/>
            <person name="Nakamura S."/>
            <person name="Yamada-Narita S."/>
            <person name="Kawakoshi A."/>
            <person name="Fukunaga Y."/>
            <person name="Yamazaki S."/>
            <person name="Fujita N."/>
        </authorList>
    </citation>
    <scope>NUCLEOTIDE SEQUENCE [LARGE SCALE GENOMIC DNA]</scope>
    <source>
        <strain evidence="7">NBRC 102666 / KCTC 22515 / FYK2301M01</strain>
    </source>
</reference>
<dbReference type="AlphaFoldDB" id="I0IGX0"/>
<dbReference type="Proteomes" id="UP000007881">
    <property type="component" value="Chromosome"/>
</dbReference>
<evidence type="ECO:0000256" key="4">
    <source>
        <dbReference type="ARBA" id="ARBA00032089"/>
    </source>
</evidence>
<evidence type="ECO:0000256" key="1">
    <source>
        <dbReference type="ARBA" id="ARBA00009369"/>
    </source>
</evidence>
<comment type="similarity">
    <text evidence="1">Belongs to the MreC family.</text>
</comment>
<evidence type="ECO:0000313" key="6">
    <source>
        <dbReference type="EMBL" id="BAM04508.1"/>
    </source>
</evidence>
<dbReference type="STRING" id="1142394.PSMK_23490"/>
<proteinExistence type="inferred from homology"/>
<protein>
    <recommendedName>
        <fullName evidence="2">Cell shape-determining protein MreC</fullName>
    </recommendedName>
    <alternativeName>
        <fullName evidence="4">Cell shape protein MreC</fullName>
    </alternativeName>
</protein>
<dbReference type="HOGENOM" id="CLU_979533_0_0_0"/>
<dbReference type="GO" id="GO:0008360">
    <property type="term" value="P:regulation of cell shape"/>
    <property type="evidence" value="ECO:0007669"/>
    <property type="project" value="UniProtKB-KW"/>
</dbReference>